<dbReference type="EMBL" id="MU267876">
    <property type="protein sequence ID" value="KAH7907742.1"/>
    <property type="molecule type" value="Genomic_DNA"/>
</dbReference>
<gene>
    <name evidence="1" type="ORF">BJ138DRAFT_1159389</name>
</gene>
<evidence type="ECO:0000313" key="2">
    <source>
        <dbReference type="Proteomes" id="UP000790377"/>
    </source>
</evidence>
<proteinExistence type="predicted"/>
<protein>
    <submittedName>
        <fullName evidence="1">Uncharacterized protein</fullName>
    </submittedName>
</protein>
<reference evidence="1" key="1">
    <citation type="journal article" date="2021" name="New Phytol.">
        <title>Evolutionary innovations through gain and loss of genes in the ectomycorrhizal Boletales.</title>
        <authorList>
            <person name="Wu G."/>
            <person name="Miyauchi S."/>
            <person name="Morin E."/>
            <person name="Kuo A."/>
            <person name="Drula E."/>
            <person name="Varga T."/>
            <person name="Kohler A."/>
            <person name="Feng B."/>
            <person name="Cao Y."/>
            <person name="Lipzen A."/>
            <person name="Daum C."/>
            <person name="Hundley H."/>
            <person name="Pangilinan J."/>
            <person name="Johnson J."/>
            <person name="Barry K."/>
            <person name="LaButti K."/>
            <person name="Ng V."/>
            <person name="Ahrendt S."/>
            <person name="Min B."/>
            <person name="Choi I.G."/>
            <person name="Park H."/>
            <person name="Plett J.M."/>
            <person name="Magnuson J."/>
            <person name="Spatafora J.W."/>
            <person name="Nagy L.G."/>
            <person name="Henrissat B."/>
            <person name="Grigoriev I.V."/>
            <person name="Yang Z.L."/>
            <person name="Xu J."/>
            <person name="Martin F.M."/>
        </authorList>
    </citation>
    <scope>NUCLEOTIDE SEQUENCE</scope>
    <source>
        <strain evidence="1">ATCC 28755</strain>
    </source>
</reference>
<dbReference type="Proteomes" id="UP000790377">
    <property type="component" value="Unassembled WGS sequence"/>
</dbReference>
<organism evidence="1 2">
    <name type="scientific">Hygrophoropsis aurantiaca</name>
    <dbReference type="NCBI Taxonomy" id="72124"/>
    <lineage>
        <taxon>Eukaryota</taxon>
        <taxon>Fungi</taxon>
        <taxon>Dikarya</taxon>
        <taxon>Basidiomycota</taxon>
        <taxon>Agaricomycotina</taxon>
        <taxon>Agaricomycetes</taxon>
        <taxon>Agaricomycetidae</taxon>
        <taxon>Boletales</taxon>
        <taxon>Coniophorineae</taxon>
        <taxon>Hygrophoropsidaceae</taxon>
        <taxon>Hygrophoropsis</taxon>
    </lineage>
</organism>
<evidence type="ECO:0000313" key="1">
    <source>
        <dbReference type="EMBL" id="KAH7907742.1"/>
    </source>
</evidence>
<sequence>MRKRSKTWIVIVAVIAFATAVCCPPHPRHRVFLVVSSFFIGLSIHGNLNCMGYRYEYPAQCGYRAMIPKLSAKLGALSDDRRFFRV</sequence>
<feature type="non-terminal residue" evidence="1">
    <location>
        <position position="86"/>
    </location>
</feature>
<accession>A0ACB8A4P2</accession>
<keyword evidence="2" id="KW-1185">Reference proteome</keyword>
<comment type="caution">
    <text evidence="1">The sequence shown here is derived from an EMBL/GenBank/DDBJ whole genome shotgun (WGS) entry which is preliminary data.</text>
</comment>
<name>A0ACB8A4P2_9AGAM</name>